<keyword evidence="2" id="KW-1185">Reference proteome</keyword>
<dbReference type="EMBL" id="ML994622">
    <property type="protein sequence ID" value="KAF2189094.1"/>
    <property type="molecule type" value="Genomic_DNA"/>
</dbReference>
<reference evidence="1" key="1">
    <citation type="journal article" date="2020" name="Stud. Mycol.">
        <title>101 Dothideomycetes genomes: a test case for predicting lifestyles and emergence of pathogens.</title>
        <authorList>
            <person name="Haridas S."/>
            <person name="Albert R."/>
            <person name="Binder M."/>
            <person name="Bloem J."/>
            <person name="Labutti K."/>
            <person name="Salamov A."/>
            <person name="Andreopoulos B."/>
            <person name="Baker S."/>
            <person name="Barry K."/>
            <person name="Bills G."/>
            <person name="Bluhm B."/>
            <person name="Cannon C."/>
            <person name="Castanera R."/>
            <person name="Culley D."/>
            <person name="Daum C."/>
            <person name="Ezra D."/>
            <person name="Gonzalez J."/>
            <person name="Henrissat B."/>
            <person name="Kuo A."/>
            <person name="Liang C."/>
            <person name="Lipzen A."/>
            <person name="Lutzoni F."/>
            <person name="Magnuson J."/>
            <person name="Mondo S."/>
            <person name="Nolan M."/>
            <person name="Ohm R."/>
            <person name="Pangilinan J."/>
            <person name="Park H.-J."/>
            <person name="Ramirez L."/>
            <person name="Alfaro M."/>
            <person name="Sun H."/>
            <person name="Tritt A."/>
            <person name="Yoshinaga Y."/>
            <person name="Zwiers L.-H."/>
            <person name="Turgeon B."/>
            <person name="Goodwin S."/>
            <person name="Spatafora J."/>
            <person name="Crous P."/>
            <person name="Grigoriev I."/>
        </authorList>
    </citation>
    <scope>NUCLEOTIDE SEQUENCE</scope>
    <source>
        <strain evidence="1">CBS 207.26</strain>
    </source>
</reference>
<accession>A0A6A6EBD4</accession>
<dbReference type="OrthoDB" id="2262349at2759"/>
<organism evidence="1 2">
    <name type="scientific">Zopfia rhizophila CBS 207.26</name>
    <dbReference type="NCBI Taxonomy" id="1314779"/>
    <lineage>
        <taxon>Eukaryota</taxon>
        <taxon>Fungi</taxon>
        <taxon>Dikarya</taxon>
        <taxon>Ascomycota</taxon>
        <taxon>Pezizomycotina</taxon>
        <taxon>Dothideomycetes</taxon>
        <taxon>Dothideomycetes incertae sedis</taxon>
        <taxon>Zopfiaceae</taxon>
        <taxon>Zopfia</taxon>
    </lineage>
</organism>
<evidence type="ECO:0000313" key="1">
    <source>
        <dbReference type="EMBL" id="KAF2189094.1"/>
    </source>
</evidence>
<evidence type="ECO:0000313" key="2">
    <source>
        <dbReference type="Proteomes" id="UP000800200"/>
    </source>
</evidence>
<gene>
    <name evidence="1" type="ORF">K469DRAFT_684346</name>
</gene>
<dbReference type="AlphaFoldDB" id="A0A6A6EBD4"/>
<protein>
    <submittedName>
        <fullName evidence="1">Uncharacterized protein</fullName>
    </submittedName>
</protein>
<proteinExistence type="predicted"/>
<dbReference type="Proteomes" id="UP000800200">
    <property type="component" value="Unassembled WGS sequence"/>
</dbReference>
<sequence length="263" mass="29256">MACRCQAGDSQVPTCRVRRSFRNWPVYTNPRRNLHILVECGPTRSSQSSHYTSTRTTNEFQAVPASYPIGGRAKGRKKEANSLEWSSYKFAFVPATTDDINSPMGVGSDSGPVCIDFLGQKIHFADSMQFAPRFYHAECKLIGDFSKGVSVAEKYIIHLVNVFLSDYERRIRAVAGGFPQITLDEALKLPEIDNTGWMYVVSSRLVMGRAIKRVGEQKFIAHFGGTVWFTEMDHPSVPFARHAPTPSAPKPVAPTCCLGTVKF</sequence>
<name>A0A6A6EBD4_9PEZI</name>